<evidence type="ECO:0000256" key="1">
    <source>
        <dbReference type="SAM" id="MobiDB-lite"/>
    </source>
</evidence>
<sequence length="186" mass="20808">MLYSDGSYYDGPENYGKYKRMHLLNTLQNYTACPKQQDSLSRPESNGPAQRLPNVGNRLISHISRHARSRFVRKSLSMPNVQSNQSQHHLPVGQHPLNVSKAPAATHNSAELFDRPTTMHKLLPMYALATDSETKGEPTAMMERSLIAPTWTNVTGTNILAPNISNNSNTINSNSRSSNSNHRLIW</sequence>
<name>A0AAG5DFC9_ANOAO</name>
<feature type="region of interest" description="Disordered" evidence="1">
    <location>
        <begin position="165"/>
        <end position="186"/>
    </location>
</feature>
<keyword evidence="3" id="KW-1185">Reference proteome</keyword>
<accession>A0AAG5DFC9</accession>
<evidence type="ECO:0000313" key="2">
    <source>
        <dbReference type="EnsemblMetazoa" id="ENSAATROPP009892"/>
    </source>
</evidence>
<feature type="compositionally biased region" description="Polar residues" evidence="1">
    <location>
        <begin position="35"/>
        <end position="48"/>
    </location>
</feature>
<dbReference type="EnsemblMetazoa" id="ENSAATROPT010959">
    <property type="protein sequence ID" value="ENSAATROPP009892"/>
    <property type="gene ID" value="ENSAATROPG008924"/>
</dbReference>
<evidence type="ECO:0000313" key="3">
    <source>
        <dbReference type="Proteomes" id="UP000075880"/>
    </source>
</evidence>
<proteinExistence type="predicted"/>
<dbReference type="AlphaFoldDB" id="A0AAG5DFC9"/>
<organism evidence="2 3">
    <name type="scientific">Anopheles atroparvus</name>
    <name type="common">European mosquito</name>
    <dbReference type="NCBI Taxonomy" id="41427"/>
    <lineage>
        <taxon>Eukaryota</taxon>
        <taxon>Metazoa</taxon>
        <taxon>Ecdysozoa</taxon>
        <taxon>Arthropoda</taxon>
        <taxon>Hexapoda</taxon>
        <taxon>Insecta</taxon>
        <taxon>Pterygota</taxon>
        <taxon>Neoptera</taxon>
        <taxon>Endopterygota</taxon>
        <taxon>Diptera</taxon>
        <taxon>Nematocera</taxon>
        <taxon>Culicoidea</taxon>
        <taxon>Culicidae</taxon>
        <taxon>Anophelinae</taxon>
        <taxon>Anopheles</taxon>
    </lineage>
</organism>
<dbReference type="Proteomes" id="UP000075880">
    <property type="component" value="Unassembled WGS sequence"/>
</dbReference>
<feature type="region of interest" description="Disordered" evidence="1">
    <location>
        <begin position="35"/>
        <end position="54"/>
    </location>
</feature>
<reference evidence="2" key="1">
    <citation type="submission" date="2024-04" db="UniProtKB">
        <authorList>
            <consortium name="EnsemblMetazoa"/>
        </authorList>
    </citation>
    <scope>IDENTIFICATION</scope>
    <source>
        <strain evidence="2">EBRO</strain>
    </source>
</reference>
<protein>
    <submittedName>
        <fullName evidence="2">Uncharacterized protein</fullName>
    </submittedName>
</protein>